<name>A0ABR4BJ19_9LECA</name>
<sequence>MKFAKMSNALPLFVDDCSCPECEENYDGHLEHKKELLASLKASFNGDCNARRLGDQETEDVVTLEGDNPAIVAPNARFVLFPRLRRRVSTPPNALSNSTLGSTPSPTTTTSNSSRISPGTRS</sequence>
<evidence type="ECO:0000256" key="1">
    <source>
        <dbReference type="SAM" id="MobiDB-lite"/>
    </source>
</evidence>
<evidence type="ECO:0000313" key="2">
    <source>
        <dbReference type="EMBL" id="KAL2057663.1"/>
    </source>
</evidence>
<feature type="region of interest" description="Disordered" evidence="1">
    <location>
        <begin position="89"/>
        <end position="122"/>
    </location>
</feature>
<accession>A0ABR4BJ19</accession>
<proteinExistence type="predicted"/>
<feature type="compositionally biased region" description="Low complexity" evidence="1">
    <location>
        <begin position="95"/>
        <end position="114"/>
    </location>
</feature>
<gene>
    <name evidence="2" type="ORF">ABVK25_002047</name>
</gene>
<protein>
    <submittedName>
        <fullName evidence="2">Uncharacterized protein</fullName>
    </submittedName>
</protein>
<dbReference type="EMBL" id="JBHFEH010000004">
    <property type="protein sequence ID" value="KAL2057663.1"/>
    <property type="molecule type" value="Genomic_DNA"/>
</dbReference>
<keyword evidence="3" id="KW-1185">Reference proteome</keyword>
<reference evidence="2 3" key="1">
    <citation type="submission" date="2024-09" db="EMBL/GenBank/DDBJ databases">
        <title>Rethinking Asexuality: The Enigmatic Case of Functional Sexual Genes in Lepraria (Stereocaulaceae).</title>
        <authorList>
            <person name="Doellman M."/>
            <person name="Sun Y."/>
            <person name="Barcenas-Pena A."/>
            <person name="Lumbsch H.T."/>
            <person name="Grewe F."/>
        </authorList>
    </citation>
    <scope>NUCLEOTIDE SEQUENCE [LARGE SCALE GENOMIC DNA]</scope>
    <source>
        <strain evidence="2 3">Grewe 0041</strain>
    </source>
</reference>
<evidence type="ECO:0000313" key="3">
    <source>
        <dbReference type="Proteomes" id="UP001590951"/>
    </source>
</evidence>
<comment type="caution">
    <text evidence="2">The sequence shown here is derived from an EMBL/GenBank/DDBJ whole genome shotgun (WGS) entry which is preliminary data.</text>
</comment>
<organism evidence="2 3">
    <name type="scientific">Lepraria finkii</name>
    <dbReference type="NCBI Taxonomy" id="1340010"/>
    <lineage>
        <taxon>Eukaryota</taxon>
        <taxon>Fungi</taxon>
        <taxon>Dikarya</taxon>
        <taxon>Ascomycota</taxon>
        <taxon>Pezizomycotina</taxon>
        <taxon>Lecanoromycetes</taxon>
        <taxon>OSLEUM clade</taxon>
        <taxon>Lecanoromycetidae</taxon>
        <taxon>Lecanorales</taxon>
        <taxon>Lecanorineae</taxon>
        <taxon>Stereocaulaceae</taxon>
        <taxon>Lepraria</taxon>
    </lineage>
</organism>
<dbReference type="Proteomes" id="UP001590951">
    <property type="component" value="Unassembled WGS sequence"/>
</dbReference>